<organism evidence="1 2">
    <name type="scientific">Virgisporangium ochraceum</name>
    <dbReference type="NCBI Taxonomy" id="65505"/>
    <lineage>
        <taxon>Bacteria</taxon>
        <taxon>Bacillati</taxon>
        <taxon>Actinomycetota</taxon>
        <taxon>Actinomycetes</taxon>
        <taxon>Micromonosporales</taxon>
        <taxon>Micromonosporaceae</taxon>
        <taxon>Virgisporangium</taxon>
    </lineage>
</organism>
<keyword evidence="2" id="KW-1185">Reference proteome</keyword>
<gene>
    <name evidence="1" type="ORF">Voc01_104700</name>
</gene>
<name>A0A8J4EIA6_9ACTN</name>
<protein>
    <submittedName>
        <fullName evidence="1">Uncharacterized protein</fullName>
    </submittedName>
</protein>
<proteinExistence type="predicted"/>
<evidence type="ECO:0000313" key="2">
    <source>
        <dbReference type="Proteomes" id="UP000635606"/>
    </source>
</evidence>
<sequence>MFHIGRKRLWQLDSFPLFESAGEPGTPAILESRVHRVSAGSDVLSEADSLN</sequence>
<evidence type="ECO:0000313" key="1">
    <source>
        <dbReference type="EMBL" id="GIJ75553.1"/>
    </source>
</evidence>
<reference evidence="1" key="1">
    <citation type="submission" date="2021-01" db="EMBL/GenBank/DDBJ databases">
        <title>Whole genome shotgun sequence of Virgisporangium ochraceum NBRC 16418.</title>
        <authorList>
            <person name="Komaki H."/>
            <person name="Tamura T."/>
        </authorList>
    </citation>
    <scope>NUCLEOTIDE SEQUENCE</scope>
    <source>
        <strain evidence="1">NBRC 16418</strain>
    </source>
</reference>
<comment type="caution">
    <text evidence="1">The sequence shown here is derived from an EMBL/GenBank/DDBJ whole genome shotgun (WGS) entry which is preliminary data.</text>
</comment>
<accession>A0A8J4EIA6</accession>
<dbReference type="Proteomes" id="UP000635606">
    <property type="component" value="Unassembled WGS sequence"/>
</dbReference>
<dbReference type="AlphaFoldDB" id="A0A8J4EIA6"/>
<dbReference type="EMBL" id="BOPH01000171">
    <property type="protein sequence ID" value="GIJ75553.1"/>
    <property type="molecule type" value="Genomic_DNA"/>
</dbReference>